<organism evidence="1 2">
    <name type="scientific">Punica granatum</name>
    <name type="common">Pomegranate</name>
    <dbReference type="NCBI Taxonomy" id="22663"/>
    <lineage>
        <taxon>Eukaryota</taxon>
        <taxon>Viridiplantae</taxon>
        <taxon>Streptophyta</taxon>
        <taxon>Embryophyta</taxon>
        <taxon>Tracheophyta</taxon>
        <taxon>Spermatophyta</taxon>
        <taxon>Magnoliopsida</taxon>
        <taxon>eudicotyledons</taxon>
        <taxon>Gunneridae</taxon>
        <taxon>Pentapetalae</taxon>
        <taxon>rosids</taxon>
        <taxon>malvids</taxon>
        <taxon>Myrtales</taxon>
        <taxon>Lythraceae</taxon>
        <taxon>Punica</taxon>
    </lineage>
</organism>
<sequence>MAGTREVDVVAAIWEVDTGVTLDVVMVAIQAVAMVGAAATNGCCGHGLCRCCASTAEAAKTFAEVLPQN</sequence>
<accession>A0A218X4A6</accession>
<protein>
    <submittedName>
        <fullName evidence="1">Uncharacterized protein</fullName>
    </submittedName>
</protein>
<comment type="caution">
    <text evidence="1">The sequence shown here is derived from an EMBL/GenBank/DDBJ whole genome shotgun (WGS) entry which is preliminary data.</text>
</comment>
<reference evidence="2" key="1">
    <citation type="journal article" date="2017" name="Plant J.">
        <title>The pomegranate (Punica granatum L.) genome and the genomics of punicalagin biosynthesis.</title>
        <authorList>
            <person name="Qin G."/>
            <person name="Xu C."/>
            <person name="Ming R."/>
            <person name="Tang H."/>
            <person name="Guyot R."/>
            <person name="Kramer E.M."/>
            <person name="Hu Y."/>
            <person name="Yi X."/>
            <person name="Qi Y."/>
            <person name="Xu X."/>
            <person name="Gao Z."/>
            <person name="Pan H."/>
            <person name="Jian J."/>
            <person name="Tian Y."/>
            <person name="Yue Z."/>
            <person name="Xu Y."/>
        </authorList>
    </citation>
    <scope>NUCLEOTIDE SEQUENCE [LARGE SCALE GENOMIC DNA]</scope>
    <source>
        <strain evidence="2">cv. Dabenzi</strain>
    </source>
</reference>
<dbReference type="Proteomes" id="UP000197138">
    <property type="component" value="Unassembled WGS sequence"/>
</dbReference>
<dbReference type="EMBL" id="MTKT01002440">
    <property type="protein sequence ID" value="OWM79773.1"/>
    <property type="molecule type" value="Genomic_DNA"/>
</dbReference>
<name>A0A218X4A6_PUNGR</name>
<evidence type="ECO:0000313" key="1">
    <source>
        <dbReference type="EMBL" id="OWM79773.1"/>
    </source>
</evidence>
<dbReference type="AlphaFoldDB" id="A0A218X4A6"/>
<gene>
    <name evidence="1" type="ORF">CDL15_Pgr023185</name>
</gene>
<evidence type="ECO:0000313" key="2">
    <source>
        <dbReference type="Proteomes" id="UP000197138"/>
    </source>
</evidence>
<proteinExistence type="predicted"/>